<gene>
    <name evidence="2" type="ORF">KHA90_16510</name>
</gene>
<organism evidence="2 3">
    <name type="scientific">Flavobacterium psychroterrae</name>
    <dbReference type="NCBI Taxonomy" id="2133767"/>
    <lineage>
        <taxon>Bacteria</taxon>
        <taxon>Pseudomonadati</taxon>
        <taxon>Bacteroidota</taxon>
        <taxon>Flavobacteriia</taxon>
        <taxon>Flavobacteriales</taxon>
        <taxon>Flavobacteriaceae</taxon>
        <taxon>Flavobacterium</taxon>
    </lineage>
</organism>
<feature type="signal peptide" evidence="1">
    <location>
        <begin position="1"/>
        <end position="23"/>
    </location>
</feature>
<dbReference type="PROSITE" id="PS51257">
    <property type="entry name" value="PROKAR_LIPOPROTEIN"/>
    <property type="match status" value="1"/>
</dbReference>
<evidence type="ECO:0000313" key="3">
    <source>
        <dbReference type="Proteomes" id="UP000722625"/>
    </source>
</evidence>
<accession>A0ABS5PEA3</accession>
<keyword evidence="1" id="KW-0732">Signal</keyword>
<evidence type="ECO:0000256" key="1">
    <source>
        <dbReference type="SAM" id="SignalP"/>
    </source>
</evidence>
<comment type="caution">
    <text evidence="2">The sequence shown here is derived from an EMBL/GenBank/DDBJ whole genome shotgun (WGS) entry which is preliminary data.</text>
</comment>
<dbReference type="Proteomes" id="UP000722625">
    <property type="component" value="Unassembled WGS sequence"/>
</dbReference>
<keyword evidence="3" id="KW-1185">Reference proteome</keyword>
<name>A0ABS5PEA3_9FLAO</name>
<feature type="chain" id="PRO_5045521437" evidence="1">
    <location>
        <begin position="24"/>
        <end position="160"/>
    </location>
</feature>
<dbReference type="RefSeq" id="WP_213303016.1">
    <property type="nucleotide sequence ID" value="NZ_JAGYVZ010000016.1"/>
</dbReference>
<dbReference type="EMBL" id="JAGYVZ010000016">
    <property type="protein sequence ID" value="MBS7232622.1"/>
    <property type="molecule type" value="Genomic_DNA"/>
</dbReference>
<reference evidence="2 3" key="1">
    <citation type="journal article" date="2018" name="Int. J. Syst. Evol. Microbiol.">
        <title>Flavobacterium chryseum sp. nov. and Flavobacterium psychroterrae sp. nov., novel environmental bacteria isolated from Antarctica.</title>
        <authorList>
            <person name="Kralova S."/>
            <person name="Svec P."/>
            <person name="Busse H.J."/>
            <person name="Stankova E."/>
            <person name="Vaczi P."/>
            <person name="Sedlacek I."/>
        </authorList>
    </citation>
    <scope>NUCLEOTIDE SEQUENCE [LARGE SCALE GENOMIC DNA]</scope>
    <source>
        <strain evidence="2 3">CCM 8827</strain>
    </source>
</reference>
<sequence>MRKFIYITSAVLAALISSCHKNASTINESASFPSEFKFLDLNLKVLTTIINTNKKTTAVLYGNELAFKRAAVHDSIRTAGEQYVLVTWSQQANPDWFGSKIPYELVSVDVVKILASDKGITKTEHKRYIGKNLSPSKDTIGQAAVTAYILAQKPAIVPDL</sequence>
<proteinExistence type="predicted"/>
<protein>
    <submittedName>
        <fullName evidence="2">Uncharacterized protein</fullName>
    </submittedName>
</protein>
<evidence type="ECO:0000313" key="2">
    <source>
        <dbReference type="EMBL" id="MBS7232622.1"/>
    </source>
</evidence>